<feature type="region of interest" description="Disordered" evidence="1">
    <location>
        <begin position="1"/>
        <end position="31"/>
    </location>
</feature>
<accession>A0ABY9IWW2</accession>
<organism evidence="3 4">
    <name type="scientific">Streptomyces poriferorum</name>
    <dbReference type="NCBI Taxonomy" id="2798799"/>
    <lineage>
        <taxon>Bacteria</taxon>
        <taxon>Bacillati</taxon>
        <taxon>Actinomycetota</taxon>
        <taxon>Actinomycetes</taxon>
        <taxon>Kitasatosporales</taxon>
        <taxon>Streptomycetaceae</taxon>
        <taxon>Streptomyces</taxon>
    </lineage>
</organism>
<proteinExistence type="predicted"/>
<evidence type="ECO:0000313" key="4">
    <source>
        <dbReference type="Proteomes" id="UP001235744"/>
    </source>
</evidence>
<feature type="transmembrane region" description="Helical" evidence="2">
    <location>
        <begin position="34"/>
        <end position="57"/>
    </location>
</feature>
<dbReference type="RefSeq" id="WP_306070095.1">
    <property type="nucleotide sequence ID" value="NZ_CP120988.1"/>
</dbReference>
<evidence type="ECO:0000256" key="1">
    <source>
        <dbReference type="SAM" id="MobiDB-lite"/>
    </source>
</evidence>
<evidence type="ECO:0000313" key="3">
    <source>
        <dbReference type="EMBL" id="WLQ58961.1"/>
    </source>
</evidence>
<keyword evidence="2" id="KW-1133">Transmembrane helix</keyword>
<protein>
    <submittedName>
        <fullName evidence="3">Uncharacterized protein</fullName>
    </submittedName>
</protein>
<evidence type="ECO:0000256" key="2">
    <source>
        <dbReference type="SAM" id="Phobius"/>
    </source>
</evidence>
<keyword evidence="2" id="KW-0472">Membrane</keyword>
<gene>
    <name evidence="3" type="ORF">P8A19_27600</name>
</gene>
<keyword evidence="2" id="KW-0812">Transmembrane</keyword>
<dbReference type="Proteomes" id="UP001235744">
    <property type="component" value="Chromosome"/>
</dbReference>
<name>A0ABY9IWW2_9ACTN</name>
<sequence length="60" mass="6544">MNHEDQLPAEPNPVQHEEHYHLSPPRPKKSRAQAIADLAPLIAAVASVTSAITPLIVKLM</sequence>
<keyword evidence="4" id="KW-1185">Reference proteome</keyword>
<reference evidence="3 4" key="1">
    <citation type="submission" date="2023-03" db="EMBL/GenBank/DDBJ databases">
        <title>Isolation and description of six Streptomyces strains from soil environments, able to metabolize different microbial glucans.</title>
        <authorList>
            <person name="Widen T."/>
            <person name="Larsbrink J."/>
        </authorList>
    </citation>
    <scope>NUCLEOTIDE SEQUENCE [LARGE SCALE GENOMIC DNA]</scope>
    <source>
        <strain evidence="3 4">Alt2</strain>
    </source>
</reference>
<dbReference type="EMBL" id="CP120988">
    <property type="protein sequence ID" value="WLQ58961.1"/>
    <property type="molecule type" value="Genomic_DNA"/>
</dbReference>